<dbReference type="EMBL" id="CAJVQC010080461">
    <property type="protein sequence ID" value="CAG8817998.1"/>
    <property type="molecule type" value="Genomic_DNA"/>
</dbReference>
<feature type="non-terminal residue" evidence="1">
    <location>
        <position position="1"/>
    </location>
</feature>
<keyword evidence="2" id="KW-1185">Reference proteome</keyword>
<reference evidence="1" key="1">
    <citation type="submission" date="2021-06" db="EMBL/GenBank/DDBJ databases">
        <authorList>
            <person name="Kallberg Y."/>
            <person name="Tangrot J."/>
            <person name="Rosling A."/>
        </authorList>
    </citation>
    <scope>NUCLEOTIDE SEQUENCE</scope>
    <source>
        <strain evidence="1">MA461A</strain>
    </source>
</reference>
<protein>
    <submittedName>
        <fullName evidence="1">35138_t:CDS:1</fullName>
    </submittedName>
</protein>
<comment type="caution">
    <text evidence="1">The sequence shown here is derived from an EMBL/GenBank/DDBJ whole genome shotgun (WGS) entry which is preliminary data.</text>
</comment>
<proteinExistence type="predicted"/>
<feature type="non-terminal residue" evidence="1">
    <location>
        <position position="40"/>
    </location>
</feature>
<name>A0ACA9S081_9GLOM</name>
<evidence type="ECO:0000313" key="1">
    <source>
        <dbReference type="EMBL" id="CAG8817998.1"/>
    </source>
</evidence>
<organism evidence="1 2">
    <name type="scientific">Racocetra persica</name>
    <dbReference type="NCBI Taxonomy" id="160502"/>
    <lineage>
        <taxon>Eukaryota</taxon>
        <taxon>Fungi</taxon>
        <taxon>Fungi incertae sedis</taxon>
        <taxon>Mucoromycota</taxon>
        <taxon>Glomeromycotina</taxon>
        <taxon>Glomeromycetes</taxon>
        <taxon>Diversisporales</taxon>
        <taxon>Gigasporaceae</taxon>
        <taxon>Racocetra</taxon>
    </lineage>
</organism>
<gene>
    <name evidence="1" type="ORF">RPERSI_LOCUS24818</name>
</gene>
<accession>A0ACA9S081</accession>
<dbReference type="Proteomes" id="UP000789920">
    <property type="component" value="Unassembled WGS sequence"/>
</dbReference>
<evidence type="ECO:0000313" key="2">
    <source>
        <dbReference type="Proteomes" id="UP000789920"/>
    </source>
</evidence>
<sequence length="40" mass="4620">KALLTFDGSTRNQYTDIPIHHGLILSFNGKINSIRMYKKK</sequence>